<accession>A0A9W6Z3A6</accession>
<feature type="region of interest" description="Disordered" evidence="1">
    <location>
        <begin position="1"/>
        <end position="47"/>
    </location>
</feature>
<feature type="compositionally biased region" description="Basic and acidic residues" evidence="1">
    <location>
        <begin position="34"/>
        <end position="47"/>
    </location>
</feature>
<feature type="compositionally biased region" description="Polar residues" evidence="1">
    <location>
        <begin position="146"/>
        <end position="172"/>
    </location>
</feature>
<reference evidence="2" key="1">
    <citation type="submission" date="2023-04" db="EMBL/GenBank/DDBJ databases">
        <title>Ambrosiozyma monospora NBRC 1965.</title>
        <authorList>
            <person name="Ichikawa N."/>
            <person name="Sato H."/>
            <person name="Tonouchi N."/>
        </authorList>
    </citation>
    <scope>NUCLEOTIDE SEQUENCE</scope>
    <source>
        <strain evidence="2">NBRC 1965</strain>
    </source>
</reference>
<sequence length="258" mass="29045">MTTQTQNTKSKSKSKSKTTTTTSTPTTQLQFQFRNDEYSENSKPREEQDFNEFYPTLNETAKLPLFINRSGSNLKSTATTTSTTVPSSTVTVAATATVHVDIEVYNEKLAEYYEKRQTRDSEIYSRLKTPSFRPIPTPEPTRESTKANGSSVPNGTGTATTTKFKSAPSDTTIDASYSIHNDRSLEYQKRCQLHRTCVKLGFNEQQEPSTEHNNNYFTDVIPDDPILPNVPYIRQDESRNGLATNTLAVNSKFQFKCC</sequence>
<feature type="region of interest" description="Disordered" evidence="1">
    <location>
        <begin position="129"/>
        <end position="172"/>
    </location>
</feature>
<dbReference type="EMBL" id="BSXU01004393">
    <property type="protein sequence ID" value="GMG43608.1"/>
    <property type="molecule type" value="Genomic_DNA"/>
</dbReference>
<proteinExistence type="predicted"/>
<evidence type="ECO:0000313" key="2">
    <source>
        <dbReference type="EMBL" id="GMG43608.1"/>
    </source>
</evidence>
<feature type="compositionally biased region" description="Low complexity" evidence="1">
    <location>
        <begin position="17"/>
        <end position="28"/>
    </location>
</feature>
<comment type="caution">
    <text evidence="2">The sequence shown here is derived from an EMBL/GenBank/DDBJ whole genome shotgun (WGS) entry which is preliminary data.</text>
</comment>
<organism evidence="2 3">
    <name type="scientific">Ambrosiozyma monospora</name>
    <name type="common">Yeast</name>
    <name type="synonym">Endomycopsis monosporus</name>
    <dbReference type="NCBI Taxonomy" id="43982"/>
    <lineage>
        <taxon>Eukaryota</taxon>
        <taxon>Fungi</taxon>
        <taxon>Dikarya</taxon>
        <taxon>Ascomycota</taxon>
        <taxon>Saccharomycotina</taxon>
        <taxon>Pichiomycetes</taxon>
        <taxon>Pichiales</taxon>
        <taxon>Pichiaceae</taxon>
        <taxon>Ambrosiozyma</taxon>
    </lineage>
</organism>
<dbReference type="AlphaFoldDB" id="A0A9W6Z3A6"/>
<gene>
    <name evidence="2" type="ORF">Amon01_000667300</name>
</gene>
<name>A0A9W6Z3A6_AMBMO</name>
<evidence type="ECO:0000256" key="1">
    <source>
        <dbReference type="SAM" id="MobiDB-lite"/>
    </source>
</evidence>
<evidence type="ECO:0000313" key="3">
    <source>
        <dbReference type="Proteomes" id="UP001165063"/>
    </source>
</evidence>
<protein>
    <submittedName>
        <fullName evidence="2">Unnamed protein product</fullName>
    </submittedName>
</protein>
<keyword evidence="3" id="KW-1185">Reference proteome</keyword>
<dbReference type="Proteomes" id="UP001165063">
    <property type="component" value="Unassembled WGS sequence"/>
</dbReference>